<proteinExistence type="predicted"/>
<dbReference type="InterPro" id="IPR036265">
    <property type="entry name" value="HIT-like_sf"/>
</dbReference>
<name>A0A370DUN0_9GAMM</name>
<dbReference type="InterPro" id="IPR011146">
    <property type="entry name" value="HIT-like"/>
</dbReference>
<reference evidence="5 6" key="1">
    <citation type="journal article" date="2018" name="ISME J.">
        <title>Endosymbiont genomes yield clues of tubeworm success.</title>
        <authorList>
            <person name="Li Y."/>
            <person name="Liles M.R."/>
            <person name="Halanych K.M."/>
        </authorList>
    </citation>
    <scope>NUCLEOTIDE SEQUENCE [LARGE SCALE GENOMIC DNA]</scope>
    <source>
        <strain evidence="5">A1422</strain>
    </source>
</reference>
<dbReference type="InterPro" id="IPR019808">
    <property type="entry name" value="Histidine_triad_CS"/>
</dbReference>
<organism evidence="5 6">
    <name type="scientific">endosymbiont of Lamellibrachia luymesi</name>
    <dbReference type="NCBI Taxonomy" id="2200907"/>
    <lineage>
        <taxon>Bacteria</taxon>
        <taxon>Pseudomonadati</taxon>
        <taxon>Pseudomonadota</taxon>
        <taxon>Gammaproteobacteria</taxon>
        <taxon>sulfur-oxidizing symbionts</taxon>
    </lineage>
</organism>
<feature type="domain" description="HIT" evidence="4">
    <location>
        <begin position="5"/>
        <end position="114"/>
    </location>
</feature>
<evidence type="ECO:0000313" key="6">
    <source>
        <dbReference type="Proteomes" id="UP000255508"/>
    </source>
</evidence>
<dbReference type="EMBL" id="QFXD01000233">
    <property type="protein sequence ID" value="RDH89074.1"/>
    <property type="molecule type" value="Genomic_DNA"/>
</dbReference>
<dbReference type="PROSITE" id="PS51084">
    <property type="entry name" value="HIT_2"/>
    <property type="match status" value="1"/>
</dbReference>
<evidence type="ECO:0000256" key="2">
    <source>
        <dbReference type="PIRSR" id="PIRSR601310-3"/>
    </source>
</evidence>
<dbReference type="GO" id="GO:0003824">
    <property type="term" value="F:catalytic activity"/>
    <property type="evidence" value="ECO:0007669"/>
    <property type="project" value="InterPro"/>
</dbReference>
<evidence type="ECO:0000313" key="5">
    <source>
        <dbReference type="EMBL" id="RDH89074.1"/>
    </source>
</evidence>
<dbReference type="AlphaFoldDB" id="A0A370DUN0"/>
<feature type="short sequence motif" description="Histidine triad motif" evidence="2 3">
    <location>
        <begin position="98"/>
        <end position="102"/>
    </location>
</feature>
<dbReference type="Proteomes" id="UP000255508">
    <property type="component" value="Unassembled WGS sequence"/>
</dbReference>
<dbReference type="PANTHER" id="PTHR23089">
    <property type="entry name" value="HISTIDINE TRIAD HIT PROTEIN"/>
    <property type="match status" value="1"/>
</dbReference>
<dbReference type="SUPFAM" id="SSF54197">
    <property type="entry name" value="HIT-like"/>
    <property type="match status" value="1"/>
</dbReference>
<evidence type="ECO:0000256" key="1">
    <source>
        <dbReference type="PIRSR" id="PIRSR601310-1"/>
    </source>
</evidence>
<dbReference type="PROSITE" id="PS00892">
    <property type="entry name" value="HIT_1"/>
    <property type="match status" value="1"/>
</dbReference>
<dbReference type="Pfam" id="PF01230">
    <property type="entry name" value="HIT"/>
    <property type="match status" value="1"/>
</dbReference>
<sequence length="114" mass="12460">MSDCLFCKMVSGDIQPNVVYEDDDILAFRDLNPQAPTHILVIPKRHISTLNDLEPGDEALMGNLVLTAARIAEKEGIAEAGYRTLLNCNAEAGQTVFHIHLHLLGGRPMGWPPG</sequence>
<evidence type="ECO:0000259" key="4">
    <source>
        <dbReference type="PROSITE" id="PS51084"/>
    </source>
</evidence>
<dbReference type="InterPro" id="IPR001310">
    <property type="entry name" value="Histidine_triad_HIT"/>
</dbReference>
<dbReference type="CDD" id="cd01276">
    <property type="entry name" value="PKCI_related"/>
    <property type="match status" value="1"/>
</dbReference>
<gene>
    <name evidence="5" type="ORF">DIZ79_13330</name>
</gene>
<protein>
    <submittedName>
        <fullName evidence="5">Histidine triad nucleotide-binding protein</fullName>
    </submittedName>
</protein>
<dbReference type="PRINTS" id="PR00332">
    <property type="entry name" value="HISTRIAD"/>
</dbReference>
<dbReference type="Gene3D" id="3.30.428.10">
    <property type="entry name" value="HIT-like"/>
    <property type="match status" value="1"/>
</dbReference>
<evidence type="ECO:0000256" key="3">
    <source>
        <dbReference type="PROSITE-ProRule" id="PRU00464"/>
    </source>
</evidence>
<feature type="active site" description="Tele-AMP-histidine intermediate" evidence="1">
    <location>
        <position position="100"/>
    </location>
</feature>
<comment type="caution">
    <text evidence="5">The sequence shown here is derived from an EMBL/GenBank/DDBJ whole genome shotgun (WGS) entry which is preliminary data.</text>
</comment>
<accession>A0A370DUN0</accession>